<feature type="transmembrane region" description="Helical" evidence="1">
    <location>
        <begin position="129"/>
        <end position="153"/>
    </location>
</feature>
<feature type="transmembrane region" description="Helical" evidence="1">
    <location>
        <begin position="54"/>
        <end position="75"/>
    </location>
</feature>
<keyword evidence="1" id="KW-0812">Transmembrane</keyword>
<comment type="caution">
    <text evidence="2">The sequence shown here is derived from an EMBL/GenBank/DDBJ whole genome shotgun (WGS) entry which is preliminary data.</text>
</comment>
<dbReference type="EMBL" id="BAAAQQ010000003">
    <property type="protein sequence ID" value="GAA2119172.1"/>
    <property type="molecule type" value="Genomic_DNA"/>
</dbReference>
<keyword evidence="1" id="KW-0472">Membrane</keyword>
<reference evidence="3" key="1">
    <citation type="journal article" date="2019" name="Int. J. Syst. Evol. Microbiol.">
        <title>The Global Catalogue of Microorganisms (GCM) 10K type strain sequencing project: providing services to taxonomists for standard genome sequencing and annotation.</title>
        <authorList>
            <consortium name="The Broad Institute Genomics Platform"/>
            <consortium name="The Broad Institute Genome Sequencing Center for Infectious Disease"/>
            <person name="Wu L."/>
            <person name="Ma J."/>
        </authorList>
    </citation>
    <scope>NUCLEOTIDE SEQUENCE [LARGE SCALE GENOMIC DNA]</scope>
    <source>
        <strain evidence="3">JCM 16021</strain>
    </source>
</reference>
<dbReference type="InterPro" id="IPR045466">
    <property type="entry name" value="DUF6498"/>
</dbReference>
<proteinExistence type="predicted"/>
<keyword evidence="1" id="KW-1133">Transmembrane helix</keyword>
<keyword evidence="3" id="KW-1185">Reference proteome</keyword>
<name>A0ABP5JS44_9ACTN</name>
<organism evidence="2 3">
    <name type="scientific">Nocardioides bigeumensis</name>
    <dbReference type="NCBI Taxonomy" id="433657"/>
    <lineage>
        <taxon>Bacteria</taxon>
        <taxon>Bacillati</taxon>
        <taxon>Actinomycetota</taxon>
        <taxon>Actinomycetes</taxon>
        <taxon>Propionibacteriales</taxon>
        <taxon>Nocardioidaceae</taxon>
        <taxon>Nocardioides</taxon>
    </lineage>
</organism>
<feature type="transmembrane region" description="Helical" evidence="1">
    <location>
        <begin position="203"/>
        <end position="220"/>
    </location>
</feature>
<evidence type="ECO:0000313" key="3">
    <source>
        <dbReference type="Proteomes" id="UP001500575"/>
    </source>
</evidence>
<dbReference type="RefSeq" id="WP_344302727.1">
    <property type="nucleotide sequence ID" value="NZ_BAAAQQ010000003.1"/>
</dbReference>
<feature type="transmembrane region" description="Helical" evidence="1">
    <location>
        <begin position="96"/>
        <end position="123"/>
    </location>
</feature>
<gene>
    <name evidence="2" type="ORF">GCM10009843_11670</name>
</gene>
<evidence type="ECO:0000256" key="1">
    <source>
        <dbReference type="SAM" id="Phobius"/>
    </source>
</evidence>
<sequence length="245" mass="26210">MRVLLRWLGVLVLASAAARWPGSVGRAVSAASLVVANLLPVWAVVEGTLSLGDVFLIYWYENLVIWACTVVKLRTVEDGRTHSMATMNGALMPPKFDATFFALHYGIFTAVHGVFTIIIVVMTGVSGSWWALALTMAAITASHLVSLAVNWFGNDERLHTRAGVVMFVPYPRMIVLHIGVILGFMFALDGTAAFGNGTYDPEVAGVAILCGLKMLVDLGLHLTERWIYARGASTTGGRAASAASG</sequence>
<evidence type="ECO:0000313" key="2">
    <source>
        <dbReference type="EMBL" id="GAA2119172.1"/>
    </source>
</evidence>
<accession>A0ABP5JS44</accession>
<protein>
    <submittedName>
        <fullName evidence="2">Uncharacterized protein</fullName>
    </submittedName>
</protein>
<dbReference type="Proteomes" id="UP001500575">
    <property type="component" value="Unassembled WGS sequence"/>
</dbReference>
<dbReference type="Pfam" id="PF20108">
    <property type="entry name" value="DUF6498"/>
    <property type="match status" value="1"/>
</dbReference>
<feature type="transmembrane region" description="Helical" evidence="1">
    <location>
        <begin position="174"/>
        <end position="197"/>
    </location>
</feature>